<accession>A0A1S1YY14</accession>
<dbReference type="RefSeq" id="WP_084812071.1">
    <property type="nucleotide sequence ID" value="NZ_JRYR02000001.1"/>
</dbReference>
<gene>
    <name evidence="2" type="ORF">NH26_05790</name>
</gene>
<evidence type="ECO:0000256" key="1">
    <source>
        <dbReference type="SAM" id="SignalP"/>
    </source>
</evidence>
<name>A0A1S1YY14_FLAPC</name>
<keyword evidence="1" id="KW-0732">Signal</keyword>
<evidence type="ECO:0000313" key="2">
    <source>
        <dbReference type="EMBL" id="OHX65897.1"/>
    </source>
</evidence>
<dbReference type="Proteomes" id="UP000179797">
    <property type="component" value="Unassembled WGS sequence"/>
</dbReference>
<keyword evidence="3" id="KW-1185">Reference proteome</keyword>
<feature type="chain" id="PRO_5010273116" description="DUF4837 domain-containing protein" evidence="1">
    <location>
        <begin position="24"/>
        <end position="365"/>
    </location>
</feature>
<dbReference type="EMBL" id="JRYR02000001">
    <property type="protein sequence ID" value="OHX65897.1"/>
    <property type="molecule type" value="Genomic_DNA"/>
</dbReference>
<dbReference type="AlphaFoldDB" id="A0A1S1YY14"/>
<dbReference type="Pfam" id="PF16125">
    <property type="entry name" value="DUF4837"/>
    <property type="match status" value="1"/>
</dbReference>
<dbReference type="InterPro" id="IPR032286">
    <property type="entry name" value="DUF4837"/>
</dbReference>
<evidence type="ECO:0008006" key="4">
    <source>
        <dbReference type="Google" id="ProtNLM"/>
    </source>
</evidence>
<comment type="caution">
    <text evidence="2">The sequence shown here is derived from an EMBL/GenBank/DDBJ whole genome shotgun (WGS) entry which is preliminary data.</text>
</comment>
<protein>
    <recommendedName>
        <fullName evidence="4">DUF4837 domain-containing protein</fullName>
    </recommendedName>
</protein>
<organism evidence="2 3">
    <name type="scientific">Flammeovirga pacifica</name>
    <dbReference type="NCBI Taxonomy" id="915059"/>
    <lineage>
        <taxon>Bacteria</taxon>
        <taxon>Pseudomonadati</taxon>
        <taxon>Bacteroidota</taxon>
        <taxon>Cytophagia</taxon>
        <taxon>Cytophagales</taxon>
        <taxon>Flammeovirgaceae</taxon>
        <taxon>Flammeovirga</taxon>
    </lineage>
</organism>
<dbReference type="PROSITE" id="PS51257">
    <property type="entry name" value="PROKAR_LIPOPROTEIN"/>
    <property type="match status" value="1"/>
</dbReference>
<feature type="signal peptide" evidence="1">
    <location>
        <begin position="1"/>
        <end position="23"/>
    </location>
</feature>
<sequence>MKNIIKYLTYFGFVLLAFTSCMDNSGAHTEIQKSYLPSSKGKPGEMVLVIDSTQWGTKESIGGQLYTKVLGTTRGILPQNEPQFTVTQVQPSGFNSILRQARNVMIVTTFDNRGRESAILNSFFGEGVIDALAKDTKKFFYVKKDVWAKGQTVMLFFAENEAKMAEILDDPNKIYYLTQPFHEIENKRLAEKITKERDHKITRFLKEKYNLEISLLKGYKVARSDENFLWLRHPEIAFDNNIFFLKIPYTNEEQFDANHILKLRNELAKTYLYGDPENKESYVITEDKVTPEIKNAKVAGRQAVEIRGLWRTNTYSMGGPFISYLLTDKEGTHLYYLEGFVFAPSMDKRELMRDMEAQLKTFKDY</sequence>
<evidence type="ECO:0000313" key="3">
    <source>
        <dbReference type="Proteomes" id="UP000179797"/>
    </source>
</evidence>
<reference evidence="2 3" key="1">
    <citation type="journal article" date="2012" name="Int. J. Syst. Evol. Microbiol.">
        <title>Flammeovirga pacifica sp. nov., isolated from deep-sea sediment.</title>
        <authorList>
            <person name="Xu H."/>
            <person name="Fu Y."/>
            <person name="Yang N."/>
            <person name="Ding Z."/>
            <person name="Lai Q."/>
            <person name="Zeng R."/>
        </authorList>
    </citation>
    <scope>NUCLEOTIDE SEQUENCE [LARGE SCALE GENOMIC DNA]</scope>
    <source>
        <strain evidence="3">DSM 24597 / LMG 26175 / WPAGA1</strain>
    </source>
</reference>
<dbReference type="OrthoDB" id="1115230at2"/>
<dbReference type="STRING" id="915059.NH26_05790"/>
<proteinExistence type="predicted"/>